<reference evidence="3" key="2">
    <citation type="submission" date="2017-06" db="EMBL/GenBank/DDBJ databases">
        <title>WGS assembly of Brachypodium distachyon.</title>
        <authorList>
            <consortium name="The International Brachypodium Initiative"/>
            <person name="Lucas S."/>
            <person name="Harmon-Smith M."/>
            <person name="Lail K."/>
            <person name="Tice H."/>
            <person name="Grimwood J."/>
            <person name="Bruce D."/>
            <person name="Barry K."/>
            <person name="Shu S."/>
            <person name="Lindquist E."/>
            <person name="Wang M."/>
            <person name="Pitluck S."/>
            <person name="Vogel J.P."/>
            <person name="Garvin D.F."/>
            <person name="Mockler T.C."/>
            <person name="Schmutz J."/>
            <person name="Rokhsar D."/>
            <person name="Bevan M.W."/>
        </authorList>
    </citation>
    <scope>NUCLEOTIDE SEQUENCE</scope>
    <source>
        <strain evidence="3">Bd21</strain>
    </source>
</reference>
<protein>
    <recommendedName>
        <fullName evidence="2">F-box domain-containing protein</fullName>
    </recommendedName>
</protein>
<dbReference type="AlphaFoldDB" id="A0A0Q3LZH9"/>
<proteinExistence type="predicted"/>
<keyword evidence="5" id="KW-1185">Reference proteome</keyword>
<dbReference type="InterPro" id="IPR036047">
    <property type="entry name" value="F-box-like_dom_sf"/>
</dbReference>
<dbReference type="Proteomes" id="UP000008810">
    <property type="component" value="Chromosome 3"/>
</dbReference>
<sequence length="377" mass="42005">ADTREEEEMNSCRAAPASPTEDEDLLTEILLRLPARPSSLPRASLVCKSWRRLVTDPQFVRRFWAKHREAPIVGLFVQQNLDEFTFMSIWERPDVIPPERFSLRVDGIQGGVWSFRGCRHGRVVFTNHERIGYGVREVLVWDPVTGDRRCLGLPCHPGHDWSKSHVQAEVHCVARDKGHVHGACHWSPFKVVLACADKGVARACDTPSHLVGSRSILVGNILYWFLFGARIGILELDLDSQNLAVIDMPPDADALQGDLLLSTLGGGLGFITVLGDDLQLWVRMTDSDGVAGWMPGHTIDPYELLALKSGEWIKRVMGIAADVNVMVVSTRIGVFMVHLESLQFEKIFESNTFPDLPPTIYTYPFTSFCAAGNSICS</sequence>
<dbReference type="PANTHER" id="PTHR32133:SF381">
    <property type="entry name" value="F-BOX DOMAIN-CONTAINING PROTEIN"/>
    <property type="match status" value="1"/>
</dbReference>
<dbReference type="InParanoid" id="A0A0Q3LZH9"/>
<dbReference type="SUPFAM" id="SSF81383">
    <property type="entry name" value="F-box domain"/>
    <property type="match status" value="1"/>
</dbReference>
<reference evidence="4" key="3">
    <citation type="submission" date="2018-08" db="UniProtKB">
        <authorList>
            <consortium name="EnsemblPlants"/>
        </authorList>
    </citation>
    <scope>IDENTIFICATION</scope>
    <source>
        <strain evidence="4">cv. Bd21</strain>
    </source>
</reference>
<evidence type="ECO:0000313" key="5">
    <source>
        <dbReference type="Proteomes" id="UP000008810"/>
    </source>
</evidence>
<reference evidence="3 4" key="1">
    <citation type="journal article" date="2010" name="Nature">
        <title>Genome sequencing and analysis of the model grass Brachypodium distachyon.</title>
        <authorList>
            <consortium name="International Brachypodium Initiative"/>
        </authorList>
    </citation>
    <scope>NUCLEOTIDE SEQUENCE [LARGE SCALE GENOMIC DNA]</scope>
    <source>
        <strain evidence="3 4">Bd21</strain>
    </source>
</reference>
<evidence type="ECO:0000313" key="3">
    <source>
        <dbReference type="EMBL" id="KQJ97653.1"/>
    </source>
</evidence>
<dbReference type="Gramene" id="KQJ97653">
    <property type="protein sequence ID" value="KQJ97653"/>
    <property type="gene ID" value="BRADI_3g32459v3"/>
</dbReference>
<dbReference type="FunCoup" id="A0A0Q3LZH9">
    <property type="interactions" value="9"/>
</dbReference>
<feature type="domain" description="F-box" evidence="2">
    <location>
        <begin position="23"/>
        <end position="60"/>
    </location>
</feature>
<evidence type="ECO:0000256" key="1">
    <source>
        <dbReference type="SAM" id="MobiDB-lite"/>
    </source>
</evidence>
<dbReference type="Gene3D" id="1.20.1280.50">
    <property type="match status" value="1"/>
</dbReference>
<dbReference type="EnsemblPlants" id="KQJ97653">
    <property type="protein sequence ID" value="KQJ97653"/>
    <property type="gene ID" value="BRADI_3g32459v3"/>
</dbReference>
<name>A0A0Q3LZH9_BRADI</name>
<dbReference type="EMBL" id="CM000882">
    <property type="protein sequence ID" value="KQJ97653.1"/>
    <property type="molecule type" value="Genomic_DNA"/>
</dbReference>
<evidence type="ECO:0000259" key="2">
    <source>
        <dbReference type="Pfam" id="PF00646"/>
    </source>
</evidence>
<dbReference type="InterPro" id="IPR001810">
    <property type="entry name" value="F-box_dom"/>
</dbReference>
<organism evidence="3">
    <name type="scientific">Brachypodium distachyon</name>
    <name type="common">Purple false brome</name>
    <name type="synonym">Trachynia distachya</name>
    <dbReference type="NCBI Taxonomy" id="15368"/>
    <lineage>
        <taxon>Eukaryota</taxon>
        <taxon>Viridiplantae</taxon>
        <taxon>Streptophyta</taxon>
        <taxon>Embryophyta</taxon>
        <taxon>Tracheophyta</taxon>
        <taxon>Spermatophyta</taxon>
        <taxon>Magnoliopsida</taxon>
        <taxon>Liliopsida</taxon>
        <taxon>Poales</taxon>
        <taxon>Poaceae</taxon>
        <taxon>BOP clade</taxon>
        <taxon>Pooideae</taxon>
        <taxon>Stipodae</taxon>
        <taxon>Brachypodieae</taxon>
        <taxon>Brachypodium</taxon>
    </lineage>
</organism>
<evidence type="ECO:0000313" key="4">
    <source>
        <dbReference type="EnsemblPlants" id="KQJ97653"/>
    </source>
</evidence>
<feature type="non-terminal residue" evidence="3">
    <location>
        <position position="1"/>
    </location>
</feature>
<dbReference type="Pfam" id="PF00646">
    <property type="entry name" value="F-box"/>
    <property type="match status" value="1"/>
</dbReference>
<feature type="region of interest" description="Disordered" evidence="1">
    <location>
        <begin position="1"/>
        <end position="21"/>
    </location>
</feature>
<dbReference type="PANTHER" id="PTHR32133">
    <property type="entry name" value="OS07G0120400 PROTEIN"/>
    <property type="match status" value="1"/>
</dbReference>
<accession>A0A0Q3LZH9</accession>
<dbReference type="OrthoDB" id="693649at2759"/>
<gene>
    <name evidence="3" type="ORF">BRADI_3g32459v3</name>
</gene>